<name>A0A646KSW2_STRJU</name>
<evidence type="ECO:0000256" key="1">
    <source>
        <dbReference type="ARBA" id="ARBA00023295"/>
    </source>
</evidence>
<dbReference type="OrthoDB" id="9815404at2"/>
<dbReference type="Gene3D" id="2.60.40.10">
    <property type="entry name" value="Immunoglobulins"/>
    <property type="match status" value="2"/>
</dbReference>
<dbReference type="SMART" id="SM00060">
    <property type="entry name" value="FN3"/>
    <property type="match status" value="2"/>
</dbReference>
<dbReference type="Proteomes" id="UP000419138">
    <property type="component" value="Unassembled WGS sequence"/>
</dbReference>
<evidence type="ECO:0000313" key="5">
    <source>
        <dbReference type="Proteomes" id="UP000419138"/>
    </source>
</evidence>
<keyword evidence="1" id="KW-0378">Hydrolase</keyword>
<dbReference type="Pfam" id="PF00041">
    <property type="entry name" value="fn3"/>
    <property type="match status" value="1"/>
</dbReference>
<keyword evidence="1" id="KW-0326">Glycosidase</keyword>
<dbReference type="InterPro" id="IPR036116">
    <property type="entry name" value="FN3_sf"/>
</dbReference>
<comment type="caution">
    <text evidence="4">The sequence shown here is derived from an EMBL/GenBank/DDBJ whole genome shotgun (WGS) entry which is preliminary data.</text>
</comment>
<keyword evidence="5" id="KW-1185">Reference proteome</keyword>
<evidence type="ECO:0000256" key="2">
    <source>
        <dbReference type="ARBA" id="ARBA00023326"/>
    </source>
</evidence>
<feature type="domain" description="Fibronectin type-III" evidence="3">
    <location>
        <begin position="1"/>
        <end position="89"/>
    </location>
</feature>
<protein>
    <recommendedName>
        <fullName evidence="3">Fibronectin type-III domain-containing protein</fullName>
    </recommendedName>
</protein>
<dbReference type="GO" id="GO:0016798">
    <property type="term" value="F:hydrolase activity, acting on glycosyl bonds"/>
    <property type="evidence" value="ECO:0007669"/>
    <property type="project" value="UniProtKB-KW"/>
</dbReference>
<gene>
    <name evidence="4" type="ORF">FF041_29160</name>
</gene>
<sequence length="200" mass="21884">MPTGLKTTTRTTGVELTWKAPASPIALDLTRYRIYRGSRLVDEVSARQTSFTDTRVKQGTSYAYTVAAVDQAGHQSARSAPATGAAPATGLAPAPVTGLAAAMTGTEIGLTWARSPEDDVDRYHLYRGLPVDGAWQYEQWADVRQSWEDEPTLSHFQEIYDLQGGTVRWAVVAVDRYGNSRFDSGEDFSHVEVIEPHPAP</sequence>
<keyword evidence="2" id="KW-0624">Polysaccharide degradation</keyword>
<dbReference type="GO" id="GO:0000272">
    <property type="term" value="P:polysaccharide catabolic process"/>
    <property type="evidence" value="ECO:0007669"/>
    <property type="project" value="UniProtKB-KW"/>
</dbReference>
<evidence type="ECO:0000259" key="3">
    <source>
        <dbReference type="PROSITE" id="PS50853"/>
    </source>
</evidence>
<dbReference type="PROSITE" id="PS50853">
    <property type="entry name" value="FN3"/>
    <property type="match status" value="1"/>
</dbReference>
<dbReference type="InterPro" id="IPR003961">
    <property type="entry name" value="FN3_dom"/>
</dbReference>
<reference evidence="4 5" key="1">
    <citation type="submission" date="2019-05" db="EMBL/GenBank/DDBJ databases">
        <title>Comparative genomics and metabolomics analyses of clavulanic acid producing Streptomyces species provides insight into specialized metabolism and evolution of beta-lactam biosynthetic gene clusters.</title>
        <authorList>
            <person name="Moore M.A."/>
            <person name="Cruz-Morales P."/>
            <person name="Barona Gomez F."/>
            <person name="Kapil T."/>
        </authorList>
    </citation>
    <scope>NUCLEOTIDE SEQUENCE [LARGE SCALE GENOMIC DNA]</scope>
    <source>
        <strain evidence="4 5">NRRL 5741</strain>
    </source>
</reference>
<evidence type="ECO:0000313" key="4">
    <source>
        <dbReference type="EMBL" id="MQT04096.1"/>
    </source>
</evidence>
<accession>A0A646KSW2</accession>
<dbReference type="AlphaFoldDB" id="A0A646KSW2"/>
<dbReference type="CDD" id="cd00063">
    <property type="entry name" value="FN3"/>
    <property type="match status" value="1"/>
</dbReference>
<organism evidence="4 5">
    <name type="scientific">Streptomyces jumonjinensis</name>
    <dbReference type="NCBI Taxonomy" id="1945"/>
    <lineage>
        <taxon>Bacteria</taxon>
        <taxon>Bacillati</taxon>
        <taxon>Actinomycetota</taxon>
        <taxon>Actinomycetes</taxon>
        <taxon>Kitasatosporales</taxon>
        <taxon>Streptomycetaceae</taxon>
        <taxon>Streptomyces</taxon>
    </lineage>
</organism>
<dbReference type="EMBL" id="VCLA01000184">
    <property type="protein sequence ID" value="MQT04096.1"/>
    <property type="molecule type" value="Genomic_DNA"/>
</dbReference>
<dbReference type="SUPFAM" id="SSF49265">
    <property type="entry name" value="Fibronectin type III"/>
    <property type="match status" value="1"/>
</dbReference>
<proteinExistence type="predicted"/>
<keyword evidence="2" id="KW-0119">Carbohydrate metabolism</keyword>
<dbReference type="InterPro" id="IPR013783">
    <property type="entry name" value="Ig-like_fold"/>
</dbReference>